<dbReference type="EMBL" id="BAAANY010000014">
    <property type="protein sequence ID" value="GAA1687021.1"/>
    <property type="molecule type" value="Genomic_DNA"/>
</dbReference>
<dbReference type="Proteomes" id="UP001500618">
    <property type="component" value="Unassembled WGS sequence"/>
</dbReference>
<reference evidence="1 2" key="1">
    <citation type="journal article" date="2019" name="Int. J. Syst. Evol. Microbiol.">
        <title>The Global Catalogue of Microorganisms (GCM) 10K type strain sequencing project: providing services to taxonomists for standard genome sequencing and annotation.</title>
        <authorList>
            <consortium name="The Broad Institute Genomics Platform"/>
            <consortium name="The Broad Institute Genome Sequencing Center for Infectious Disease"/>
            <person name="Wu L."/>
            <person name="Ma J."/>
        </authorList>
    </citation>
    <scope>NUCLEOTIDE SEQUENCE [LARGE SCALE GENOMIC DNA]</scope>
    <source>
        <strain evidence="1 2">JCM 14718</strain>
    </source>
</reference>
<protein>
    <submittedName>
        <fullName evidence="1">Uncharacterized protein</fullName>
    </submittedName>
</protein>
<comment type="caution">
    <text evidence="1">The sequence shown here is derived from an EMBL/GenBank/DDBJ whole genome shotgun (WGS) entry which is preliminary data.</text>
</comment>
<organism evidence="1 2">
    <name type="scientific">Fodinicola feengrottensis</name>
    <dbReference type="NCBI Taxonomy" id="435914"/>
    <lineage>
        <taxon>Bacteria</taxon>
        <taxon>Bacillati</taxon>
        <taxon>Actinomycetota</taxon>
        <taxon>Actinomycetes</taxon>
        <taxon>Mycobacteriales</taxon>
        <taxon>Fodinicola</taxon>
    </lineage>
</organism>
<evidence type="ECO:0000313" key="1">
    <source>
        <dbReference type="EMBL" id="GAA1687021.1"/>
    </source>
</evidence>
<accession>A0ABN2HG35</accession>
<gene>
    <name evidence="1" type="ORF">GCM10009765_40670</name>
</gene>
<name>A0ABN2HG35_9ACTN</name>
<keyword evidence="2" id="KW-1185">Reference proteome</keyword>
<sequence length="75" mass="8607">MDRSYALDSWIGCEGAEAMVREKVSQESGRRWIRGELPATEYFRRAKSVARETAKKTVEARIERAAKLSLAAFWK</sequence>
<proteinExistence type="predicted"/>
<evidence type="ECO:0000313" key="2">
    <source>
        <dbReference type="Proteomes" id="UP001500618"/>
    </source>
</evidence>